<gene>
    <name evidence="1" type="ORF">AMTR_s00025p00002080</name>
</gene>
<name>W1PQI2_AMBTC</name>
<organism evidence="1 2">
    <name type="scientific">Amborella trichopoda</name>
    <dbReference type="NCBI Taxonomy" id="13333"/>
    <lineage>
        <taxon>Eukaryota</taxon>
        <taxon>Viridiplantae</taxon>
        <taxon>Streptophyta</taxon>
        <taxon>Embryophyta</taxon>
        <taxon>Tracheophyta</taxon>
        <taxon>Spermatophyta</taxon>
        <taxon>Magnoliopsida</taxon>
        <taxon>Amborellales</taxon>
        <taxon>Amborellaceae</taxon>
        <taxon>Amborella</taxon>
    </lineage>
</organism>
<dbReference type="AlphaFoldDB" id="W1PQI2"/>
<accession>W1PQI2</accession>
<evidence type="ECO:0000313" key="1">
    <source>
        <dbReference type="EMBL" id="ERN12287.1"/>
    </source>
</evidence>
<reference evidence="2" key="1">
    <citation type="journal article" date="2013" name="Science">
        <title>The Amborella genome and the evolution of flowering plants.</title>
        <authorList>
            <consortium name="Amborella Genome Project"/>
        </authorList>
    </citation>
    <scope>NUCLEOTIDE SEQUENCE [LARGE SCALE GENOMIC DNA]</scope>
</reference>
<dbReference type="EMBL" id="KI392614">
    <property type="protein sequence ID" value="ERN12287.1"/>
    <property type="molecule type" value="Genomic_DNA"/>
</dbReference>
<sequence length="69" mass="7898">PTSHRIVGPFPHPALHLAEVDGLFLNIPMAWSFTSPLSSRHLRDHDPPLFGSRSLIHEDRWIEVSHRGR</sequence>
<dbReference type="HOGENOM" id="CLU_2783318_0_0_1"/>
<keyword evidence="2" id="KW-1185">Reference proteome</keyword>
<evidence type="ECO:0000313" key="2">
    <source>
        <dbReference type="Proteomes" id="UP000017836"/>
    </source>
</evidence>
<dbReference type="Proteomes" id="UP000017836">
    <property type="component" value="Unassembled WGS sequence"/>
</dbReference>
<feature type="non-terminal residue" evidence="1">
    <location>
        <position position="1"/>
    </location>
</feature>
<protein>
    <submittedName>
        <fullName evidence="1">Uncharacterized protein</fullName>
    </submittedName>
</protein>
<dbReference type="Gramene" id="ERN12287">
    <property type="protein sequence ID" value="ERN12287"/>
    <property type="gene ID" value="AMTR_s00025p00002080"/>
</dbReference>
<proteinExistence type="predicted"/>